<dbReference type="Pfam" id="PF02984">
    <property type="entry name" value="Cyclin_C"/>
    <property type="match status" value="1"/>
</dbReference>
<name>A0ABQ9MDE0_HEVBR</name>
<evidence type="ECO:0000259" key="7">
    <source>
        <dbReference type="SMART" id="SM00385"/>
    </source>
</evidence>
<keyword evidence="3 6" id="KW-0195">Cyclin</keyword>
<feature type="domain" description="Cyclin-like" evidence="7">
    <location>
        <begin position="89"/>
        <end position="175"/>
    </location>
</feature>
<organism evidence="9 10">
    <name type="scientific">Hevea brasiliensis</name>
    <name type="common">Para rubber tree</name>
    <name type="synonym">Siphonia brasiliensis</name>
    <dbReference type="NCBI Taxonomy" id="3981"/>
    <lineage>
        <taxon>Eukaryota</taxon>
        <taxon>Viridiplantae</taxon>
        <taxon>Streptophyta</taxon>
        <taxon>Embryophyta</taxon>
        <taxon>Tracheophyta</taxon>
        <taxon>Spermatophyta</taxon>
        <taxon>Magnoliopsida</taxon>
        <taxon>eudicotyledons</taxon>
        <taxon>Gunneridae</taxon>
        <taxon>Pentapetalae</taxon>
        <taxon>rosids</taxon>
        <taxon>fabids</taxon>
        <taxon>Malpighiales</taxon>
        <taxon>Euphorbiaceae</taxon>
        <taxon>Crotonoideae</taxon>
        <taxon>Micrandreae</taxon>
        <taxon>Hevea</taxon>
    </lineage>
</organism>
<dbReference type="InterPro" id="IPR048258">
    <property type="entry name" value="Cyclins_cyclin-box"/>
</dbReference>
<evidence type="ECO:0000313" key="9">
    <source>
        <dbReference type="EMBL" id="KAJ9177365.1"/>
    </source>
</evidence>
<dbReference type="InterPro" id="IPR039361">
    <property type="entry name" value="Cyclin"/>
</dbReference>
<keyword evidence="10" id="KW-1185">Reference proteome</keyword>
<gene>
    <name evidence="9" type="ORF">P3X46_012592</name>
</gene>
<dbReference type="SMART" id="SM00385">
    <property type="entry name" value="CYCLIN"/>
    <property type="match status" value="1"/>
</dbReference>
<comment type="similarity">
    <text evidence="6">Belongs to the cyclin family.</text>
</comment>
<sequence>MADFDTSLSTLLCQEDDASCFNLSEDDYTCCYDSNFESCFVLESEEIEYIEKMVERERSSGSRTYIMSSGDCLTTSFNWLKCARLDAVEWIFNTRAIFGFRFHTAYLSVIYFDRFLSKRSIDDGKLWAIRLLSLACLSLAAKMEECRVPPLSEFPVEDYCFENKVIQRMELLVLNTLEWKMGSTTPFSYLHYFISKICGESRPKETISRAVELILALIKEINLLDYQPSIVAAAAVLAASDNQLTKQELELKMKVISSWGSLESENIFSCYIVMQEIEMGKLKTPKQFLSPSTSSIHSSSIAVVENSCFTSSGAGTKRRLTYSDCDQNCPVKKICRHNQ</sequence>
<dbReference type="PANTHER" id="PTHR10177">
    <property type="entry name" value="CYCLINS"/>
    <property type="match status" value="1"/>
</dbReference>
<evidence type="ECO:0000256" key="4">
    <source>
        <dbReference type="ARBA" id="ARBA00023306"/>
    </source>
</evidence>
<dbReference type="PROSITE" id="PS00292">
    <property type="entry name" value="CYCLINS"/>
    <property type="match status" value="1"/>
</dbReference>
<protein>
    <recommendedName>
        <fullName evidence="5">B-like cyclin</fullName>
    </recommendedName>
</protein>
<dbReference type="EMBL" id="JARPOI010000007">
    <property type="protein sequence ID" value="KAJ9177365.1"/>
    <property type="molecule type" value="Genomic_DNA"/>
</dbReference>
<evidence type="ECO:0000256" key="6">
    <source>
        <dbReference type="RuleBase" id="RU000383"/>
    </source>
</evidence>
<proteinExistence type="inferred from homology"/>
<evidence type="ECO:0000313" key="10">
    <source>
        <dbReference type="Proteomes" id="UP001174677"/>
    </source>
</evidence>
<dbReference type="Gene3D" id="1.10.472.10">
    <property type="entry name" value="Cyclin-like"/>
    <property type="match status" value="2"/>
</dbReference>
<dbReference type="SMART" id="SM01332">
    <property type="entry name" value="Cyclin_C"/>
    <property type="match status" value="1"/>
</dbReference>
<evidence type="ECO:0000256" key="1">
    <source>
        <dbReference type="ARBA" id="ARBA00011177"/>
    </source>
</evidence>
<evidence type="ECO:0000256" key="5">
    <source>
        <dbReference type="ARBA" id="ARBA00032263"/>
    </source>
</evidence>
<keyword evidence="4" id="KW-0131">Cell cycle</keyword>
<evidence type="ECO:0000256" key="2">
    <source>
        <dbReference type="ARBA" id="ARBA00022618"/>
    </source>
</evidence>
<dbReference type="InterPro" id="IPR013763">
    <property type="entry name" value="Cyclin-like_dom"/>
</dbReference>
<dbReference type="InterPro" id="IPR006671">
    <property type="entry name" value="Cyclin_N"/>
</dbReference>
<dbReference type="InterPro" id="IPR036915">
    <property type="entry name" value="Cyclin-like_sf"/>
</dbReference>
<accession>A0ABQ9MDE0</accession>
<keyword evidence="2" id="KW-0132">Cell division</keyword>
<dbReference type="Proteomes" id="UP001174677">
    <property type="component" value="Chromosome 7"/>
</dbReference>
<feature type="domain" description="Cyclin C-terminal" evidence="8">
    <location>
        <begin position="184"/>
        <end position="307"/>
    </location>
</feature>
<evidence type="ECO:0000256" key="3">
    <source>
        <dbReference type="ARBA" id="ARBA00023127"/>
    </source>
</evidence>
<dbReference type="CDD" id="cd20544">
    <property type="entry name" value="CYCLIN_AtCycD-like_rpt2"/>
    <property type="match status" value="1"/>
</dbReference>
<dbReference type="InterPro" id="IPR004367">
    <property type="entry name" value="Cyclin_C-dom"/>
</dbReference>
<dbReference type="Pfam" id="PF00134">
    <property type="entry name" value="Cyclin_N"/>
    <property type="match status" value="1"/>
</dbReference>
<evidence type="ECO:0000259" key="8">
    <source>
        <dbReference type="SMART" id="SM01332"/>
    </source>
</evidence>
<comment type="subunit">
    <text evidence="1">Interacts with the CDC2 protein kinase to form a serine/threonine kinase holoenzyme complex also known as maturation promoting factor (MPF). The cyclin subunit imparts substrate specificity to the complex.</text>
</comment>
<dbReference type="SUPFAM" id="SSF47954">
    <property type="entry name" value="Cyclin-like"/>
    <property type="match status" value="2"/>
</dbReference>
<comment type="caution">
    <text evidence="9">The sequence shown here is derived from an EMBL/GenBank/DDBJ whole genome shotgun (WGS) entry which is preliminary data.</text>
</comment>
<reference evidence="9" key="1">
    <citation type="journal article" date="2023" name="Plant Biotechnol. J.">
        <title>Chromosome-level wild Hevea brasiliensis genome provides new tools for genomic-assisted breeding and valuable loci to elevate rubber yield.</title>
        <authorList>
            <person name="Cheng H."/>
            <person name="Song X."/>
            <person name="Hu Y."/>
            <person name="Wu T."/>
            <person name="Yang Q."/>
            <person name="An Z."/>
            <person name="Feng S."/>
            <person name="Deng Z."/>
            <person name="Wu W."/>
            <person name="Zeng X."/>
            <person name="Tu M."/>
            <person name="Wang X."/>
            <person name="Huang H."/>
        </authorList>
    </citation>
    <scope>NUCLEOTIDE SEQUENCE</scope>
    <source>
        <strain evidence="9">MT/VB/25A 57/8</strain>
    </source>
</reference>